<evidence type="ECO:0000259" key="1">
    <source>
        <dbReference type="Pfam" id="PF22319"/>
    </source>
</evidence>
<reference evidence="2 3" key="1">
    <citation type="journal article" date="2024" name="Front. Microbiol.">
        <title>Transcriptomic insights into the dominance of two phototrophs throughout the water column of a tropical hypersaline-alkaline crater lake (Dziani Dzaha, Mayotte).</title>
        <authorList>
            <person name="Duperron S."/>
            <person name="Halary S."/>
            <person name="Bouly J.-P."/>
            <person name="Roussel T."/>
            <person name="Hugoni M."/>
            <person name="Bruto M."/>
            <person name="Oger P."/>
            <person name="Duval C."/>
            <person name="Woo A."/>
            <person name="Jezequiel D."/>
            <person name="Ader M."/>
            <person name="Leboulanger C."/>
            <person name="Agogue H."/>
            <person name="Grossi V."/>
            <person name="Trousselier M."/>
            <person name="Bernard C."/>
        </authorList>
    </citation>
    <scope>NUCLEOTIDE SEQUENCE [LARGE SCALE GENOMIC DNA]</scope>
    <source>
        <strain evidence="2 3">PMC 851.14</strain>
    </source>
</reference>
<feature type="domain" description="DUF6972" evidence="1">
    <location>
        <begin position="6"/>
        <end position="71"/>
    </location>
</feature>
<protein>
    <recommendedName>
        <fullName evidence="1">DUF6972 domain-containing protein</fullName>
    </recommendedName>
</protein>
<name>A0ABU9EMA0_LIMFS</name>
<dbReference type="InterPro" id="IPR054245">
    <property type="entry name" value="DUF6972"/>
</dbReference>
<dbReference type="Proteomes" id="UP001387447">
    <property type="component" value="Unassembled WGS sequence"/>
</dbReference>
<evidence type="ECO:0000313" key="2">
    <source>
        <dbReference type="EMBL" id="MEK9512517.1"/>
    </source>
</evidence>
<dbReference type="Pfam" id="PF22319">
    <property type="entry name" value="DUF6972"/>
    <property type="match status" value="1"/>
</dbReference>
<proteinExistence type="predicted"/>
<accession>A0ABU9EMA0</accession>
<comment type="caution">
    <text evidence="2">The sequence shown here is derived from an EMBL/GenBank/DDBJ whole genome shotgun (WGS) entry which is preliminary data.</text>
</comment>
<dbReference type="EMBL" id="JBBWYZ010000010">
    <property type="protein sequence ID" value="MEK9512517.1"/>
    <property type="molecule type" value="Genomic_DNA"/>
</dbReference>
<keyword evidence="3" id="KW-1185">Reference proteome</keyword>
<evidence type="ECO:0000313" key="3">
    <source>
        <dbReference type="Proteomes" id="UP001387447"/>
    </source>
</evidence>
<dbReference type="RefSeq" id="WP_008053553.1">
    <property type="nucleotide sequence ID" value="NZ_JBBWYZ010000010.1"/>
</dbReference>
<organism evidence="2 3">
    <name type="scientific">Limnospira fusiformis PMC 851.14</name>
    <dbReference type="NCBI Taxonomy" id="2219512"/>
    <lineage>
        <taxon>Bacteria</taxon>
        <taxon>Bacillati</taxon>
        <taxon>Cyanobacteriota</taxon>
        <taxon>Cyanophyceae</taxon>
        <taxon>Oscillatoriophycideae</taxon>
        <taxon>Oscillatoriales</taxon>
        <taxon>Sirenicapillariaceae</taxon>
        <taxon>Limnospira</taxon>
    </lineage>
</organism>
<sequence>MSGIHRDIFLDPKHIPKHLPNTPQSQRWLRRGRSIHIFNDEETMLRVAEAIIDRGEYTGNIRNYDRAWVIFYRGDRLSNQSRWFKDSFVLW</sequence>
<gene>
    <name evidence="2" type="ORF">AAEJ74_12680</name>
</gene>